<reference evidence="2" key="1">
    <citation type="submission" date="2015-12" db="EMBL/GenBank/DDBJ databases">
        <title>De novo transcriptome assembly of four potential Pierce s Disease insect vectors from Arizona vineyards.</title>
        <authorList>
            <person name="Tassone E.E."/>
        </authorList>
    </citation>
    <scope>NUCLEOTIDE SEQUENCE</scope>
</reference>
<gene>
    <name evidence="2" type="ORF">g.22838</name>
</gene>
<dbReference type="AlphaFoldDB" id="A0A1B6CM01"/>
<protein>
    <recommendedName>
        <fullName evidence="3">Retrotransposon gag domain-containing protein</fullName>
    </recommendedName>
</protein>
<organism evidence="2">
    <name type="scientific">Clastoptera arizonana</name>
    <name type="common">Arizona spittle bug</name>
    <dbReference type="NCBI Taxonomy" id="38151"/>
    <lineage>
        <taxon>Eukaryota</taxon>
        <taxon>Metazoa</taxon>
        <taxon>Ecdysozoa</taxon>
        <taxon>Arthropoda</taxon>
        <taxon>Hexapoda</taxon>
        <taxon>Insecta</taxon>
        <taxon>Pterygota</taxon>
        <taxon>Neoptera</taxon>
        <taxon>Paraneoptera</taxon>
        <taxon>Hemiptera</taxon>
        <taxon>Auchenorrhyncha</taxon>
        <taxon>Cercopoidea</taxon>
        <taxon>Clastopteridae</taxon>
        <taxon>Clastoptera</taxon>
    </lineage>
</organism>
<evidence type="ECO:0008006" key="3">
    <source>
        <dbReference type="Google" id="ProtNLM"/>
    </source>
</evidence>
<dbReference type="EMBL" id="GEDC01022836">
    <property type="protein sequence ID" value="JAS14462.1"/>
    <property type="molecule type" value="Transcribed_RNA"/>
</dbReference>
<accession>A0A1B6CM01</accession>
<feature type="region of interest" description="Disordered" evidence="1">
    <location>
        <begin position="226"/>
        <end position="255"/>
    </location>
</feature>
<name>A0A1B6CM01_9HEMI</name>
<sequence length="255" mass="30917">MCGELLGEIEVPNFLNERIGPHPKAFLETLEMFMEHKKGNWKYNALYIRKFFKEDAGVWYEAHQNNWTCFNNFKEDFLERFWSLQKQEELREKIMTRRPFRGRMSDCNNYVVRLYQQAQYLEPPMSVKTFVRCIVKQLPESIALVLMSNEPGTLGDLENKIMEWEERQRYHEKLGNENRMQSNRHEKPKIDGNMRENHQIRYERRHYENTQGGIDRNKKNYQQYNYYPPKKRKQTSSETQKSETTENIKKDIVIV</sequence>
<feature type="region of interest" description="Disordered" evidence="1">
    <location>
        <begin position="177"/>
        <end position="196"/>
    </location>
</feature>
<feature type="compositionally biased region" description="Basic and acidic residues" evidence="1">
    <location>
        <begin position="240"/>
        <end position="255"/>
    </location>
</feature>
<proteinExistence type="predicted"/>
<evidence type="ECO:0000256" key="1">
    <source>
        <dbReference type="SAM" id="MobiDB-lite"/>
    </source>
</evidence>
<evidence type="ECO:0000313" key="2">
    <source>
        <dbReference type="EMBL" id="JAS14462.1"/>
    </source>
</evidence>
<feature type="compositionally biased region" description="Basic and acidic residues" evidence="1">
    <location>
        <begin position="183"/>
        <end position="196"/>
    </location>
</feature>